<dbReference type="Pfam" id="PF13392">
    <property type="entry name" value="HNH_3"/>
    <property type="match status" value="1"/>
</dbReference>
<gene>
    <name evidence="2" type="ORF">DUPY_37610</name>
</gene>
<comment type="caution">
    <text evidence="2">The sequence shown here is derived from an EMBL/GenBank/DDBJ whole genome shotgun (WGS) entry which is preliminary data.</text>
</comment>
<dbReference type="SUPFAM" id="SSF54060">
    <property type="entry name" value="His-Me finger endonucleases"/>
    <property type="match status" value="1"/>
</dbReference>
<organism evidence="2 3">
    <name type="scientific">Duganella phyllosphaerae</name>
    <dbReference type="NCBI Taxonomy" id="762836"/>
    <lineage>
        <taxon>Bacteria</taxon>
        <taxon>Pseudomonadati</taxon>
        <taxon>Pseudomonadota</taxon>
        <taxon>Betaproteobacteria</taxon>
        <taxon>Burkholderiales</taxon>
        <taxon>Oxalobacteraceae</taxon>
        <taxon>Telluria group</taxon>
        <taxon>Duganella</taxon>
    </lineage>
</organism>
<keyword evidence="3" id="KW-1185">Reference proteome</keyword>
<name>A0A1E7WF07_9BURK</name>
<dbReference type="AlphaFoldDB" id="A0A1E7WF07"/>
<feature type="domain" description="HNH nuclease" evidence="1">
    <location>
        <begin position="75"/>
        <end position="112"/>
    </location>
</feature>
<evidence type="ECO:0000313" key="2">
    <source>
        <dbReference type="EMBL" id="OEZ96876.1"/>
    </source>
</evidence>
<dbReference type="InterPro" id="IPR044925">
    <property type="entry name" value="His-Me_finger_sf"/>
</dbReference>
<reference evidence="3" key="1">
    <citation type="journal article" date="2016" name="Front. Microbiol.">
        <title>Molecular Keys to the Janthinobacterium and Duganella spp. Interaction with the Plant Pathogen Fusarium graminearum.</title>
        <authorList>
            <person name="Haack F.S."/>
            <person name="Poehlein A."/>
            <person name="Kroger C."/>
            <person name="Voigt C.A."/>
            <person name="Piepenbring M."/>
            <person name="Bode H.B."/>
            <person name="Daniel R."/>
            <person name="Schafer W."/>
            <person name="Streit W.R."/>
        </authorList>
    </citation>
    <scope>NUCLEOTIDE SEQUENCE [LARGE SCALE GENOMIC DNA]</scope>
    <source>
        <strain evidence="3">T54</strain>
    </source>
</reference>
<sequence length="134" mass="14703">MEIVFIIAGVLALGVLYSVTVASAKPIPGSGMYKISRDGRVLMCAGPKVSAVRPTLYPDGLRVKLRGGNRVGEFYVHELVAEVYLPNPRRYTQVRHKDGNVRNNNIDNLELVAGAPETEPALLTREESENLIQT</sequence>
<dbReference type="EMBL" id="LROM01000104">
    <property type="protein sequence ID" value="OEZ96876.1"/>
    <property type="molecule type" value="Genomic_DNA"/>
</dbReference>
<dbReference type="Gene3D" id="3.90.75.20">
    <property type="match status" value="1"/>
</dbReference>
<dbReference type="PATRIC" id="fig|762836.4.peg.3880"/>
<evidence type="ECO:0000259" key="1">
    <source>
        <dbReference type="Pfam" id="PF13392"/>
    </source>
</evidence>
<proteinExistence type="predicted"/>
<dbReference type="Proteomes" id="UP000175989">
    <property type="component" value="Unassembled WGS sequence"/>
</dbReference>
<evidence type="ECO:0000313" key="3">
    <source>
        <dbReference type="Proteomes" id="UP000175989"/>
    </source>
</evidence>
<dbReference type="InterPro" id="IPR003615">
    <property type="entry name" value="HNH_nuc"/>
</dbReference>
<protein>
    <recommendedName>
        <fullName evidence="1">HNH nuclease domain-containing protein</fullName>
    </recommendedName>
</protein>
<accession>A0A1E7WF07</accession>